<name>D5U1P3_THEAM</name>
<dbReference type="AlphaFoldDB" id="D5U1P3"/>
<dbReference type="Pfam" id="PF06634">
    <property type="entry name" value="DUF1156"/>
    <property type="match status" value="1"/>
</dbReference>
<dbReference type="GO" id="GO:0008168">
    <property type="term" value="F:methyltransferase activity"/>
    <property type="evidence" value="ECO:0007669"/>
    <property type="project" value="InterPro"/>
</dbReference>
<protein>
    <recommendedName>
        <fullName evidence="1">DUF1156 domain-containing protein</fullName>
    </recommendedName>
</protein>
<dbReference type="InterPro" id="IPR009537">
    <property type="entry name" value="DUF1156"/>
</dbReference>
<evidence type="ECO:0000313" key="2">
    <source>
        <dbReference type="EMBL" id="ADG91043.1"/>
    </source>
</evidence>
<feature type="domain" description="DUF1156" evidence="1">
    <location>
        <begin position="10"/>
        <end position="63"/>
    </location>
</feature>
<sequence>MDSMLESGSFPVEIVNIASAKEKGPGRPPFWEMVFWWTRKPLASSRAVILASLLPGSFNPERFTKIVYPSYEGRGRFSKTPHYLNPNTRLLDKEIYEKIRGASLLDPFAGFGSIPLEAVRLGLKEVVASELLPTAVVFLRAVLEYPKWAVDKKIGDKLISDVENWGKWVLERLGEDPDVKELYDPDTAVYIGTWEVKCPYCGRYTPLVGNWWLARVKGEKGFKALAWMKPVKTENDVEIEVEQIKDPAILQAAKPVRKGNKTIGLEVNGQRIIVGDPALDGEANIDARNNETTCLYCHAKIKGLRDKWLVKEALREWNTRLEKYLNGEATLEELRESPARPRLLVKVKTAGGELEFKPATQDDNEKLWRALEKLKVIWGDPDVPIEPMPTYENRSIWVIGYGFSKWYQLFNPRQLLTLVKLVKLVREAGKRIEEEKLKQGWSKEDAYKYAEAVTTYLAILLCKHADWNSMESGWQLSYLIAAHTLAMRGIAMVWNWGEYNPFSDYRGTWKAMSKNIVEGLSYLVNAVSGSSSRVRVLLDDATSLSKLGDEKFDLIVTDPPYKDDVAYSELSDFYYVWLKRALSDSSAVSLHPRFHSDAFFPGGVEVRTQWEWFSSREVSMNVGRCEHFGMASEGEECGEVYKNLLKASFKSMSSRLSENGLLITYFAQSSPEAWISLIEAGLDNNLHPSTASPVLTESEESVVARGKAAISASIVVAWRKASRGEPVDVSSRYDELVEEATQALKSVEEALSKASAGVVSELYGVTIYVMAYAKVLSLLTRNGRPVKAGKTLEPEEIAGLASEILARAYAREAGAQLSSSDSIFYYIVKKVFPRGGEGRRLASSSDLILISHGVSPVEKGKALDDYVRKGVLKAYGREEETEVASRKTYTLIEPTSVDELELSQVLKEHGVNPDDPSTFKSPVHVLHALMLYSLKPREVFAKYYEKTYLSNPSLATEAVELAKALSTLNGDPEAELAKRVLEYLGASGFKTRGKVTLHDFSKR</sequence>
<reference key="3">
    <citation type="submission" date="2010-02" db="EMBL/GenBank/DDBJ databases">
        <title>Complete genome sequence of Thermosphaera aggregans type strain (M11TL).</title>
        <authorList>
            <consortium name="US DOE Joint Genome Institute (JGI-PGF)"/>
            <person name="Spring S."/>
            <person name="Lapidus A."/>
            <person name="Munk C."/>
            <person name="Schroeder M."/>
            <person name="Glavina Del Rio T."/>
            <person name="Tice H."/>
            <person name="Copeland A."/>
            <person name="Cheng J.-F."/>
            <person name="Lucas S."/>
            <person name="Chen F."/>
            <person name="Nolan M."/>
            <person name="Bruce D."/>
            <person name="Goodwin L."/>
            <person name="Pitluck S."/>
            <person name="Ivanova N."/>
            <person name="Mavromatis K."/>
            <person name="Ovchinnikova G."/>
            <person name="Pati A."/>
            <person name="Chen A."/>
            <person name="Palaniappan K."/>
            <person name="Land M."/>
            <person name="Hauser L."/>
            <person name="Chang Y.-J."/>
            <person name="Jeffries C.C."/>
            <person name="Brettin T."/>
            <person name="Detter J.C."/>
            <person name="Tapia R."/>
            <person name="Han C."/>
            <person name="Chain P."/>
            <person name="Heimerl T."/>
            <person name="Weik F."/>
            <person name="Goker M."/>
            <person name="Rachel R."/>
            <person name="Bristow J."/>
            <person name="Eisen J.A."/>
            <person name="Markowitz V."/>
            <person name="Hugenholtz P."/>
            <person name="Kyrpides N.C."/>
            <person name="Klenk H.-P."/>
        </authorList>
    </citation>
    <scope>NUCLEOTIDE SEQUENCE</scope>
    <source>
        <strain>DSM 11486</strain>
    </source>
</reference>
<dbReference type="KEGG" id="tag:Tagg_0770"/>
<keyword evidence="3" id="KW-1185">Reference proteome</keyword>
<reference evidence="3" key="2">
    <citation type="journal article" date="2010" name="Stand. Genomic Sci.">
        <title>Complete genome sequence of Thermosphaera aggregans type strain (M11TLT).</title>
        <authorList>
            <person name="Spring S."/>
            <person name="Rachel R."/>
            <person name="Lapidus A."/>
            <person name="Davenport K."/>
            <person name="Tice H."/>
            <person name="Copeland A."/>
            <person name="Cheng J.-F."/>
            <person name="Lucas S."/>
            <person name="Chen F."/>
            <person name="Nolan M."/>
            <person name="Bruce D."/>
            <person name="Goodwin L."/>
            <person name="Pitluck S."/>
            <person name="Ivanova N."/>
            <person name="Mavromatis K."/>
            <person name="Ovchinnikova G."/>
            <person name="Pati A."/>
            <person name="Chen A."/>
            <person name="Palaniappan K."/>
            <person name="Land M."/>
            <person name="Hauser L."/>
            <person name="Chang Y.-J."/>
            <person name="Jeffries C.C."/>
            <person name="Brettin T."/>
            <person name="Detter J.C."/>
            <person name="Tapia R."/>
            <person name="Han C."/>
            <person name="Heimerl T."/>
            <person name="Weikl F."/>
            <person name="Brambilla E."/>
            <person name="Goker M."/>
            <person name="Bristow J."/>
            <person name="Eisen J.A."/>
            <person name="Markowitz V."/>
            <person name="Hugenholtz P."/>
            <person name="Kyrpides N.C."/>
            <person name="Klenk H.-P."/>
        </authorList>
    </citation>
    <scope>NUCLEOTIDE SEQUENCE [LARGE SCALE GENOMIC DNA]</scope>
    <source>
        <strain evidence="3">DSM 11486 / M11TL</strain>
    </source>
</reference>
<accession>D5U1P3</accession>
<dbReference type="PIRSF" id="PIRSF009427">
    <property type="entry name" value="UCP009427_DNAmts"/>
    <property type="match status" value="1"/>
</dbReference>
<dbReference type="HOGENOM" id="CLU_007795_2_0_2"/>
<dbReference type="EMBL" id="CP001939">
    <property type="protein sequence ID" value="ADG91043.1"/>
    <property type="molecule type" value="Genomic_DNA"/>
</dbReference>
<proteinExistence type="predicted"/>
<dbReference type="GO" id="GO:0032259">
    <property type="term" value="P:methylation"/>
    <property type="evidence" value="ECO:0007669"/>
    <property type="project" value="InterPro"/>
</dbReference>
<dbReference type="InterPro" id="IPR014455">
    <property type="entry name" value="N6_adenine_Mtase_MK1259"/>
</dbReference>
<dbReference type="GO" id="GO:0003676">
    <property type="term" value="F:nucleic acid binding"/>
    <property type="evidence" value="ECO:0007669"/>
    <property type="project" value="InterPro"/>
</dbReference>
<dbReference type="Proteomes" id="UP000002376">
    <property type="component" value="Chromosome"/>
</dbReference>
<evidence type="ECO:0000313" key="3">
    <source>
        <dbReference type="Proteomes" id="UP000002376"/>
    </source>
</evidence>
<dbReference type="Gene3D" id="3.40.50.150">
    <property type="entry name" value="Vaccinia Virus protein VP39"/>
    <property type="match status" value="2"/>
</dbReference>
<dbReference type="REBASE" id="26041">
    <property type="entry name" value="M.TagYORF770P"/>
</dbReference>
<dbReference type="PROSITE" id="PS00092">
    <property type="entry name" value="N6_MTASE"/>
    <property type="match status" value="1"/>
</dbReference>
<reference evidence="2 3" key="1">
    <citation type="journal article" date="2010" name="Stand. Genomic Sci.">
        <title>Complete genome sequence of Thermosphaera aggregans type strain (M11TL).</title>
        <authorList>
            <person name="Spring S."/>
            <person name="Rachel R."/>
            <person name="Lapidus A."/>
            <person name="Davenport K."/>
            <person name="Tice H."/>
            <person name="Copeland A."/>
            <person name="Cheng J.F."/>
            <person name="Lucas S."/>
            <person name="Chen F."/>
            <person name="Nolan M."/>
            <person name="Bruce D."/>
            <person name="Goodwin L."/>
            <person name="Pitluck S."/>
            <person name="Ivanova N."/>
            <person name="Mavromatis K."/>
            <person name="Ovchinnikova G."/>
            <person name="Pati A."/>
            <person name="Chen A."/>
            <person name="Palaniappan K."/>
            <person name="Land M."/>
            <person name="Hauser L."/>
            <person name="Chang Y.J."/>
            <person name="Jeffries C.C."/>
            <person name="Brettin T."/>
            <person name="Detter J.C."/>
            <person name="Tapia R."/>
            <person name="Han C."/>
            <person name="Heimerl T."/>
            <person name="Weikl F."/>
            <person name="Brambilla E."/>
            <person name="Goker M."/>
            <person name="Bristow J."/>
            <person name="Eisen J.A."/>
            <person name="Markowitz V."/>
            <person name="Hugenholtz P."/>
            <person name="Kyrpides N.C."/>
            <person name="Klenk H.P."/>
        </authorList>
    </citation>
    <scope>NUCLEOTIDE SEQUENCE [LARGE SCALE GENOMIC DNA]</scope>
    <source>
        <strain evidence="3">DSM 11486 / M11TL</strain>
    </source>
</reference>
<dbReference type="InterPro" id="IPR029063">
    <property type="entry name" value="SAM-dependent_MTases_sf"/>
</dbReference>
<dbReference type="InterPro" id="IPR002052">
    <property type="entry name" value="DNA_methylase_N6_adenine_CS"/>
</dbReference>
<dbReference type="SUPFAM" id="SSF53335">
    <property type="entry name" value="S-adenosyl-L-methionine-dependent methyltransferases"/>
    <property type="match status" value="1"/>
</dbReference>
<evidence type="ECO:0000259" key="1">
    <source>
        <dbReference type="Pfam" id="PF06634"/>
    </source>
</evidence>
<organism evidence="2 3">
    <name type="scientific">Thermosphaera aggregans (strain DSM 11486 / M11TL)</name>
    <dbReference type="NCBI Taxonomy" id="633148"/>
    <lineage>
        <taxon>Archaea</taxon>
        <taxon>Thermoproteota</taxon>
        <taxon>Thermoprotei</taxon>
        <taxon>Desulfurococcales</taxon>
        <taxon>Desulfurococcaceae</taxon>
        <taxon>Thermosphaera</taxon>
    </lineage>
</organism>
<gene>
    <name evidence="2" type="ordered locus">Tagg_0770</name>
</gene>
<dbReference type="eggNOG" id="arCOG00889">
    <property type="taxonomic scope" value="Archaea"/>
</dbReference>
<dbReference type="STRING" id="633148.Tagg_0770"/>